<dbReference type="Proteomes" id="UP000315003">
    <property type="component" value="Chromosome"/>
</dbReference>
<dbReference type="InterPro" id="IPR024590">
    <property type="entry name" value="HrpA_C"/>
</dbReference>
<dbReference type="GO" id="GO:0005524">
    <property type="term" value="F:ATP binding"/>
    <property type="evidence" value="ECO:0007669"/>
    <property type="project" value="UniProtKB-KW"/>
</dbReference>
<evidence type="ECO:0000256" key="1">
    <source>
        <dbReference type="ARBA" id="ARBA00022741"/>
    </source>
</evidence>
<dbReference type="SUPFAM" id="SSF52540">
    <property type="entry name" value="P-loop containing nucleoside triphosphate hydrolases"/>
    <property type="match status" value="1"/>
</dbReference>
<evidence type="ECO:0000256" key="5">
    <source>
        <dbReference type="SAM" id="MobiDB-lite"/>
    </source>
</evidence>
<protein>
    <submittedName>
        <fullName evidence="8">ATP-dependent RNA helicase HrpB</fullName>
        <ecNumber evidence="8">3.6.4.13</ecNumber>
    </submittedName>
</protein>
<evidence type="ECO:0000259" key="7">
    <source>
        <dbReference type="PROSITE" id="PS51194"/>
    </source>
</evidence>
<feature type="compositionally biased region" description="Basic and acidic residues" evidence="5">
    <location>
        <begin position="714"/>
        <end position="724"/>
    </location>
</feature>
<dbReference type="InterPro" id="IPR011545">
    <property type="entry name" value="DEAD/DEAH_box_helicase_dom"/>
</dbReference>
<dbReference type="EC" id="3.6.4.13" evidence="8"/>
<dbReference type="SMART" id="SM00487">
    <property type="entry name" value="DEXDc"/>
    <property type="match status" value="1"/>
</dbReference>
<evidence type="ECO:0000256" key="2">
    <source>
        <dbReference type="ARBA" id="ARBA00022801"/>
    </source>
</evidence>
<dbReference type="InterPro" id="IPR048333">
    <property type="entry name" value="HA2_WH"/>
</dbReference>
<dbReference type="PROSITE" id="PS51192">
    <property type="entry name" value="HELICASE_ATP_BIND_1"/>
    <property type="match status" value="1"/>
</dbReference>
<evidence type="ECO:0000313" key="9">
    <source>
        <dbReference type="Proteomes" id="UP000315003"/>
    </source>
</evidence>
<feature type="region of interest" description="Disordered" evidence="5">
    <location>
        <begin position="42"/>
        <end position="101"/>
    </location>
</feature>
<dbReference type="Pfam" id="PF07717">
    <property type="entry name" value="OB_NTP_bind"/>
    <property type="match status" value="1"/>
</dbReference>
<sequence>MSFPDGGSLRDHCFFLQSILCTNRPKKFRDAVPLELIPLMNFKPSSPKLAQNRADTAENSQATTPNGPPASANSQPASTKPMPQGADSWQQGSPPDITTATDPAIAASIDPASLSLDDAMSIDRQRLRRKRQRLGEEKYLQLLAASVQQRQRREAHQPKLEYPDDLPISSHATELIELIQSRQVIVVCGETGSGKSTQLPKFCLAAGLGRQAMIGHTQPRRLAARSIATRLSEELSCQLGAQVGYHVRFGDQTGPETMIKLMTDGILLAETASDRFLDAYDAIIIDEAHERSLNIDFLLAYLRQLQGRRPDLKIIITSATIDADRFAEHFADDQGPAPIVTVEGRGFPVEMRYLPWEDVADDSRGYDLANHVIAGVKELSRHGNGDALVFLPTERDIRLVSHRVAGHFKRLGMQQRVEILPLYARLPQKDQQRIFHPDGRKQRLIFATNVAESSLTVPGIRYVIDAGTARISRYSPRSKVQRLPIEPVSRASADQRAGRCGRVGPGVCVRLYSPEDYGSRDDYTTPEIKRTNLASVVLQCKTLGMGNLESIPLLDVPRPESIREGIATLMELGAIDDKQELTAIGRTLGRMPVDPRIGRIILAAEENGVLPEVLPIAAAMELPDPRQRPVDQQQAADEAHQAFRDSDSDFLSYLRLWRFYQQLRDDCSRSQLSRRLHRLFLSPTRMREWSDIYRQLRDLALQLPSQTPPRPGNKKGDKASRRTTDAQSGSSQRRSSQKLGSIRYNEPEKQELVSKDLYALIHQSLLAGFLSGVANLGDENVFQGARNIKLYLWPGSGLVESKPKWIVAAELVETTRQYARCVARIQPQWVEHVATHVLKASYSDPHWSDKGNGAFCYQRLSLFGLPIVAKRRVPLPPVDPQTARDLLIQSGLVERKLLTQAAVIRHNRSLRDTLTELAAKMRRRDLVVDDYLVQQFYSQRLPDEVTDKGRLEKWSRSLTVPEWTKQLASSDSVSNWIAQGDNAESDDTSAFMMPQDLIDVAELPVDASLFPNTLNVGKTELPIQYRYEPGADDDGVQLTIPQAALSQISDDRLGWLVPGLLEGKIFAMIKSLPKRIRRNLVPAADVAGKIYAELLPQYGQVPFINAVCQSMSRHAEMPVTAHDFQPEKLEQHLDFLVNVVDDTGKTLARDRSADKLRSQIASPASPHSENHASDDDDVDLPSGPLKSFDFGELPAEVVRNRGGVRVAMFPSLVDQGDHVTVSLFPDKEQAESIHQKGLTRLYAIAEAKELKRQVRWLPDLAENKVLLASVMPAGQAESRLIDLLARIAFVEKQAAVRSTQAFEQRLNDRMERMSGAVQQVAHWLTDLANACQQTRREMEGFPKSQFPHQWKDVRDQWKALFSETAFVDSFLIDVPWNWLQHYPRYLKAMHYRIDKLRSGSGNRDAESMDIVHNLWSRWTAGQQDTESTAQSMADCELRWMMEELRVSLFAQPLGTSQKISPARCEKWISQHLR</sequence>
<dbReference type="Gene3D" id="1.20.120.1080">
    <property type="match status" value="1"/>
</dbReference>
<feature type="region of interest" description="Disordered" evidence="5">
    <location>
        <begin position="1150"/>
        <end position="1183"/>
    </location>
</feature>
<keyword evidence="2 8" id="KW-0378">Hydrolase</keyword>
<evidence type="ECO:0000256" key="4">
    <source>
        <dbReference type="ARBA" id="ARBA00022840"/>
    </source>
</evidence>
<dbReference type="InterPro" id="IPR027417">
    <property type="entry name" value="P-loop_NTPase"/>
</dbReference>
<proteinExistence type="predicted"/>
<dbReference type="CDD" id="cd18791">
    <property type="entry name" value="SF2_C_RHA"/>
    <property type="match status" value="1"/>
</dbReference>
<dbReference type="Pfam" id="PF00271">
    <property type="entry name" value="Helicase_C"/>
    <property type="match status" value="1"/>
</dbReference>
<keyword evidence="4" id="KW-0067">ATP-binding</keyword>
<name>A0A517SYR6_9BACT</name>
<evidence type="ECO:0000313" key="8">
    <source>
        <dbReference type="EMBL" id="QDT61276.1"/>
    </source>
</evidence>
<dbReference type="PANTHER" id="PTHR18934:SF99">
    <property type="entry name" value="ATP-DEPENDENT RNA HELICASE DHX37-RELATED"/>
    <property type="match status" value="1"/>
</dbReference>
<dbReference type="GO" id="GO:0016787">
    <property type="term" value="F:hydrolase activity"/>
    <property type="evidence" value="ECO:0007669"/>
    <property type="project" value="UniProtKB-KW"/>
</dbReference>
<dbReference type="Gene3D" id="3.40.50.300">
    <property type="entry name" value="P-loop containing nucleotide triphosphate hydrolases"/>
    <property type="match status" value="2"/>
</dbReference>
<dbReference type="InterPro" id="IPR011709">
    <property type="entry name" value="DEAD-box_helicase_OB_fold"/>
</dbReference>
<dbReference type="Pfam" id="PF21010">
    <property type="entry name" value="HA2_C"/>
    <property type="match status" value="1"/>
</dbReference>
<dbReference type="InterPro" id="IPR001650">
    <property type="entry name" value="Helicase_C-like"/>
</dbReference>
<keyword evidence="9" id="KW-1185">Reference proteome</keyword>
<dbReference type="NCBIfam" id="TIGR01967">
    <property type="entry name" value="DEAH_box_HrpA"/>
    <property type="match status" value="1"/>
</dbReference>
<keyword evidence="3 8" id="KW-0347">Helicase</keyword>
<dbReference type="GO" id="GO:0003723">
    <property type="term" value="F:RNA binding"/>
    <property type="evidence" value="ECO:0007669"/>
    <property type="project" value="TreeGrafter"/>
</dbReference>
<reference evidence="8 9" key="1">
    <citation type="submission" date="2019-02" db="EMBL/GenBank/DDBJ databases">
        <title>Deep-cultivation of Planctomycetes and their phenomic and genomic characterization uncovers novel biology.</title>
        <authorList>
            <person name="Wiegand S."/>
            <person name="Jogler M."/>
            <person name="Boedeker C."/>
            <person name="Pinto D."/>
            <person name="Vollmers J."/>
            <person name="Rivas-Marin E."/>
            <person name="Kohn T."/>
            <person name="Peeters S.H."/>
            <person name="Heuer A."/>
            <person name="Rast P."/>
            <person name="Oberbeckmann S."/>
            <person name="Bunk B."/>
            <person name="Jeske O."/>
            <person name="Meyerdierks A."/>
            <person name="Storesund J.E."/>
            <person name="Kallscheuer N."/>
            <person name="Luecker S."/>
            <person name="Lage O.M."/>
            <person name="Pohl T."/>
            <person name="Merkel B.J."/>
            <person name="Hornburger P."/>
            <person name="Mueller R.-W."/>
            <person name="Bruemmer F."/>
            <person name="Labrenz M."/>
            <person name="Spormann A.M."/>
            <person name="Op den Camp H."/>
            <person name="Overmann J."/>
            <person name="Amann R."/>
            <person name="Jetten M.S.M."/>
            <person name="Mascher T."/>
            <person name="Medema M.H."/>
            <person name="Devos D.P."/>
            <person name="Kaster A.-K."/>
            <person name="Ovreas L."/>
            <person name="Rohde M."/>
            <person name="Galperin M.Y."/>
            <person name="Jogler C."/>
        </authorList>
    </citation>
    <scope>NUCLEOTIDE SEQUENCE [LARGE SCALE GENOMIC DNA]</scope>
    <source>
        <strain evidence="8 9">SV_7m_r</strain>
    </source>
</reference>
<dbReference type="PROSITE" id="PS51194">
    <property type="entry name" value="HELICASE_CTER"/>
    <property type="match status" value="1"/>
</dbReference>
<dbReference type="SMART" id="SM00847">
    <property type="entry name" value="HA2"/>
    <property type="match status" value="1"/>
</dbReference>
<feature type="domain" description="Helicase ATP-binding" evidence="6">
    <location>
        <begin position="176"/>
        <end position="339"/>
    </location>
</feature>
<feature type="region of interest" description="Disordered" evidence="5">
    <location>
        <begin position="701"/>
        <end position="741"/>
    </location>
</feature>
<feature type="compositionally biased region" description="Polar residues" evidence="5">
    <location>
        <begin position="53"/>
        <end position="78"/>
    </location>
</feature>
<gene>
    <name evidence="8" type="primary">hrpB_2</name>
    <name evidence="8" type="ORF">SV7mr_38110</name>
</gene>
<organism evidence="8 9">
    <name type="scientific">Stieleria bergensis</name>
    <dbReference type="NCBI Taxonomy" id="2528025"/>
    <lineage>
        <taxon>Bacteria</taxon>
        <taxon>Pseudomonadati</taxon>
        <taxon>Planctomycetota</taxon>
        <taxon>Planctomycetia</taxon>
        <taxon>Pirellulales</taxon>
        <taxon>Pirellulaceae</taxon>
        <taxon>Stieleria</taxon>
    </lineage>
</organism>
<dbReference type="InterPro" id="IPR007502">
    <property type="entry name" value="Helicase-assoc_dom"/>
</dbReference>
<dbReference type="InterPro" id="IPR014001">
    <property type="entry name" value="Helicase_ATP-bd"/>
</dbReference>
<dbReference type="Pfam" id="PF04408">
    <property type="entry name" value="WHD_HA2"/>
    <property type="match status" value="1"/>
</dbReference>
<dbReference type="InterPro" id="IPR010222">
    <property type="entry name" value="RNA_helicase_HrpA"/>
</dbReference>
<keyword evidence="1" id="KW-0547">Nucleotide-binding</keyword>
<evidence type="ECO:0000256" key="3">
    <source>
        <dbReference type="ARBA" id="ARBA00022806"/>
    </source>
</evidence>
<dbReference type="SMART" id="SM00490">
    <property type="entry name" value="HELICc"/>
    <property type="match status" value="1"/>
</dbReference>
<dbReference type="GO" id="GO:0003724">
    <property type="term" value="F:RNA helicase activity"/>
    <property type="evidence" value="ECO:0007669"/>
    <property type="project" value="UniProtKB-EC"/>
</dbReference>
<feature type="domain" description="Helicase C-terminal" evidence="7">
    <location>
        <begin position="367"/>
        <end position="544"/>
    </location>
</feature>
<dbReference type="Pfam" id="PF00270">
    <property type="entry name" value="DEAD"/>
    <property type="match status" value="1"/>
</dbReference>
<dbReference type="EMBL" id="CP036272">
    <property type="protein sequence ID" value="QDT61276.1"/>
    <property type="molecule type" value="Genomic_DNA"/>
</dbReference>
<dbReference type="PANTHER" id="PTHR18934">
    <property type="entry name" value="ATP-DEPENDENT RNA HELICASE"/>
    <property type="match status" value="1"/>
</dbReference>
<dbReference type="Pfam" id="PF11898">
    <property type="entry name" value="DUF3418"/>
    <property type="match status" value="1"/>
</dbReference>
<dbReference type="FunFam" id="1.20.120.1080:FF:000005">
    <property type="entry name" value="ATP-dependent helicase HrpA"/>
    <property type="match status" value="1"/>
</dbReference>
<accession>A0A517SYR6</accession>
<evidence type="ECO:0000259" key="6">
    <source>
        <dbReference type="PROSITE" id="PS51192"/>
    </source>
</evidence>